<dbReference type="InterPro" id="IPR035437">
    <property type="entry name" value="SNase_OB-fold_sf"/>
</dbReference>
<evidence type="ECO:0000256" key="1">
    <source>
        <dbReference type="SAM" id="MobiDB-lite"/>
    </source>
</evidence>
<gene>
    <name evidence="4" type="ORF">LL253_13050</name>
</gene>
<dbReference type="PROSITE" id="PS50830">
    <property type="entry name" value="TNASE_3"/>
    <property type="match status" value="1"/>
</dbReference>
<evidence type="ECO:0000259" key="3">
    <source>
        <dbReference type="PROSITE" id="PS50830"/>
    </source>
</evidence>
<sequence>MAQQGMATGFLRTKRQSRTRDAHNSWSRSGANARLQRKAVDRSVSGPALVYMVCLGLLLGWYGPGWLEAARLFDHAGEHSPARPAASADMLTASFGFCHSGGGTNCVVDGDTFWFQGAKYRIADIDTPETHGPRCPAEAALGARATRRLQSLMNAGAFSLEQGDRDMDRYGRSLRIVTRSGESIGAILVAEGLARDWDGARHPWC</sequence>
<feature type="domain" description="TNase-like" evidence="3">
    <location>
        <begin position="107"/>
        <end position="195"/>
    </location>
</feature>
<keyword evidence="2" id="KW-1133">Transmembrane helix</keyword>
<dbReference type="Proteomes" id="UP001198830">
    <property type="component" value="Unassembled WGS sequence"/>
</dbReference>
<dbReference type="RefSeq" id="WP_228227455.1">
    <property type="nucleotide sequence ID" value="NZ_JAJGNP010000010.1"/>
</dbReference>
<keyword evidence="2" id="KW-0472">Membrane</keyword>
<feature type="region of interest" description="Disordered" evidence="1">
    <location>
        <begin position="1"/>
        <end position="30"/>
    </location>
</feature>
<comment type="caution">
    <text evidence="4">The sequence shown here is derived from an EMBL/GenBank/DDBJ whole genome shotgun (WGS) entry which is preliminary data.</text>
</comment>
<feature type="transmembrane region" description="Helical" evidence="2">
    <location>
        <begin position="44"/>
        <end position="63"/>
    </location>
</feature>
<name>A0ABS8H596_9SPHN</name>
<dbReference type="Pfam" id="PF00565">
    <property type="entry name" value="SNase"/>
    <property type="match status" value="1"/>
</dbReference>
<reference evidence="4 5" key="1">
    <citation type="submission" date="2021-10" db="EMBL/GenBank/DDBJ databases">
        <title>The diversity and Nitrogen Metabolism of Culturable Nitrate-Utilizing Bacteria Within the Oxygen Minimum Zone of the Changjiang (Yangtze River)Estuary.</title>
        <authorList>
            <person name="Zhang D."/>
            <person name="Zheng J."/>
            <person name="Liu S."/>
            <person name="He W."/>
        </authorList>
    </citation>
    <scope>NUCLEOTIDE SEQUENCE [LARGE SCALE GENOMIC DNA]</scope>
    <source>
        <strain evidence="4 5">FXH275-2</strain>
    </source>
</reference>
<proteinExistence type="predicted"/>
<evidence type="ECO:0000313" key="5">
    <source>
        <dbReference type="Proteomes" id="UP001198830"/>
    </source>
</evidence>
<protein>
    <submittedName>
        <fullName evidence="4">Thermonuclease family protein</fullName>
    </submittedName>
</protein>
<organism evidence="4 5">
    <name type="scientific">Sphingobium soli</name>
    <dbReference type="NCBI Taxonomy" id="1591116"/>
    <lineage>
        <taxon>Bacteria</taxon>
        <taxon>Pseudomonadati</taxon>
        <taxon>Pseudomonadota</taxon>
        <taxon>Alphaproteobacteria</taxon>
        <taxon>Sphingomonadales</taxon>
        <taxon>Sphingomonadaceae</taxon>
        <taxon>Sphingobium</taxon>
    </lineage>
</organism>
<dbReference type="InterPro" id="IPR016071">
    <property type="entry name" value="Staphylococal_nuclease_OB-fold"/>
</dbReference>
<keyword evidence="2" id="KW-0812">Transmembrane</keyword>
<evidence type="ECO:0000313" key="4">
    <source>
        <dbReference type="EMBL" id="MCC4233614.1"/>
    </source>
</evidence>
<accession>A0ABS8H596</accession>
<dbReference type="EMBL" id="JAJGNP010000010">
    <property type="protein sequence ID" value="MCC4233614.1"/>
    <property type="molecule type" value="Genomic_DNA"/>
</dbReference>
<dbReference type="Gene3D" id="2.40.50.90">
    <property type="match status" value="1"/>
</dbReference>
<keyword evidence="5" id="KW-1185">Reference proteome</keyword>
<dbReference type="SUPFAM" id="SSF50199">
    <property type="entry name" value="Staphylococcal nuclease"/>
    <property type="match status" value="1"/>
</dbReference>
<evidence type="ECO:0000256" key="2">
    <source>
        <dbReference type="SAM" id="Phobius"/>
    </source>
</evidence>